<keyword evidence="1" id="KW-0175">Coiled coil</keyword>
<dbReference type="AlphaFoldDB" id="A0A895XQK6"/>
<gene>
    <name evidence="3" type="ORF">JQS30_12305</name>
</gene>
<feature type="coiled-coil region" evidence="1">
    <location>
        <begin position="343"/>
        <end position="370"/>
    </location>
</feature>
<evidence type="ECO:0000256" key="2">
    <source>
        <dbReference type="SAM" id="MobiDB-lite"/>
    </source>
</evidence>
<feature type="region of interest" description="Disordered" evidence="2">
    <location>
        <begin position="84"/>
        <end position="103"/>
    </location>
</feature>
<dbReference type="Proteomes" id="UP000662939">
    <property type="component" value="Chromosome"/>
</dbReference>
<evidence type="ECO:0000256" key="1">
    <source>
        <dbReference type="SAM" id="Coils"/>
    </source>
</evidence>
<feature type="compositionally biased region" description="Basic and acidic residues" evidence="2">
    <location>
        <begin position="84"/>
        <end position="99"/>
    </location>
</feature>
<dbReference type="RefSeq" id="WP_213170548.1">
    <property type="nucleotide sequence ID" value="NZ_CP070496.1"/>
</dbReference>
<name>A0A895XQK6_9ACTN</name>
<dbReference type="EMBL" id="CP070496">
    <property type="protein sequence ID" value="QSB04550.1"/>
    <property type="molecule type" value="Genomic_DNA"/>
</dbReference>
<dbReference type="PROSITE" id="PS51257">
    <property type="entry name" value="PROKAR_LIPOPROTEIN"/>
    <property type="match status" value="1"/>
</dbReference>
<evidence type="ECO:0000313" key="3">
    <source>
        <dbReference type="EMBL" id="QSB04550.1"/>
    </source>
</evidence>
<sequence length="377" mass="42455">MSSPHRIGTGRRTKITVATGAALVVALGSGCGVFGGDDSDERNPEESKYLQILNDGIDLENQLSEHEARFLRQCMEDQGFDIHDPLETEAHPEPERDNLTEENPSMPVLLSVEEAEENAFGMWREAPQSGEGPGDGPQRGSDNYEFFEQPADYQRDYYTALYGTELMEYRSPWLVQEVEEDAVSETGSMGTEPKPEGCKGDMVDAVYGGGQIVSETVTDDEWSYFTYRPEMPQLMTWNEQVESMRTDEVVETQLAFETCLADNGQGEWEFDEQGAMQVDVYFTMLYFGTSEALGSDDWYQGPSPDPSLSDYEEIRAHEFDLAGTFAECNEETEASDVIGGAWLELQLEQMRDLESEFVAWQDQMKEHLQDLQALLSQ</sequence>
<keyword evidence="4" id="KW-1185">Reference proteome</keyword>
<accession>A0A895XQK6</accession>
<dbReference type="KEGG" id="nav:JQS30_12305"/>
<reference evidence="3" key="1">
    <citation type="submission" date="2021-02" db="EMBL/GenBank/DDBJ databases">
        <title>Natronoglycomyces albus gen. nov., sp. nov, a haloalkaliphilic actinobacterium from a soda solonchak soil.</title>
        <authorList>
            <person name="Sorokin D.Y."/>
            <person name="Khijniak T.V."/>
            <person name="Zakharycheva A.P."/>
            <person name="Boueva O.V."/>
            <person name="Ariskina E.V."/>
            <person name="Hahnke R.L."/>
            <person name="Bunk B."/>
            <person name="Sproer C."/>
            <person name="Schumann P."/>
            <person name="Evtushenko L.I."/>
            <person name="Kublanov I.V."/>
        </authorList>
    </citation>
    <scope>NUCLEOTIDE SEQUENCE</scope>
    <source>
        <strain evidence="3">DSM 106290</strain>
    </source>
</reference>
<protein>
    <submittedName>
        <fullName evidence="3">Uncharacterized protein</fullName>
    </submittedName>
</protein>
<organism evidence="3 4">
    <name type="scientific">Natronoglycomyces albus</name>
    <dbReference type="NCBI Taxonomy" id="2811108"/>
    <lineage>
        <taxon>Bacteria</taxon>
        <taxon>Bacillati</taxon>
        <taxon>Actinomycetota</taxon>
        <taxon>Actinomycetes</taxon>
        <taxon>Glycomycetales</taxon>
        <taxon>Glycomycetaceae</taxon>
        <taxon>Natronoglycomyces</taxon>
    </lineage>
</organism>
<evidence type="ECO:0000313" key="4">
    <source>
        <dbReference type="Proteomes" id="UP000662939"/>
    </source>
</evidence>
<feature type="region of interest" description="Disordered" evidence="2">
    <location>
        <begin position="125"/>
        <end position="144"/>
    </location>
</feature>
<proteinExistence type="predicted"/>